<reference evidence="2" key="1">
    <citation type="submission" date="2025-08" db="UniProtKB">
        <authorList>
            <consortium name="RefSeq"/>
        </authorList>
    </citation>
    <scope>IDENTIFICATION</scope>
    <source>
        <tissue evidence="2">Fruit stalk</tissue>
    </source>
</reference>
<protein>
    <submittedName>
        <fullName evidence="2">Citrate-binding protein-like</fullName>
    </submittedName>
</protein>
<name>A0A6P6BAG4_DURZI</name>
<dbReference type="PANTHER" id="PTHR33681:SF23">
    <property type="entry name" value="ALGINATE LYASE 2 DOMAIN-CONTAINING PROTEIN"/>
    <property type="match status" value="1"/>
</dbReference>
<dbReference type="SUPFAM" id="SSF49899">
    <property type="entry name" value="Concanavalin A-like lectins/glucanases"/>
    <property type="match status" value="1"/>
</dbReference>
<evidence type="ECO:0000313" key="1">
    <source>
        <dbReference type="Proteomes" id="UP000515121"/>
    </source>
</evidence>
<evidence type="ECO:0000313" key="2">
    <source>
        <dbReference type="RefSeq" id="XP_022774085.1"/>
    </source>
</evidence>
<dbReference type="InterPro" id="IPR013320">
    <property type="entry name" value="ConA-like_dom_sf"/>
</dbReference>
<organism evidence="1 2">
    <name type="scientific">Durio zibethinus</name>
    <name type="common">Durian</name>
    <dbReference type="NCBI Taxonomy" id="66656"/>
    <lineage>
        <taxon>Eukaryota</taxon>
        <taxon>Viridiplantae</taxon>
        <taxon>Streptophyta</taxon>
        <taxon>Embryophyta</taxon>
        <taxon>Tracheophyta</taxon>
        <taxon>Spermatophyta</taxon>
        <taxon>Magnoliopsida</taxon>
        <taxon>eudicotyledons</taxon>
        <taxon>Gunneridae</taxon>
        <taxon>Pentapetalae</taxon>
        <taxon>rosids</taxon>
        <taxon>malvids</taxon>
        <taxon>Malvales</taxon>
        <taxon>Malvaceae</taxon>
        <taxon>Helicteroideae</taxon>
        <taxon>Durio</taxon>
    </lineage>
</organism>
<dbReference type="AlphaFoldDB" id="A0A6P6BAG4"/>
<dbReference type="OrthoDB" id="4221926at2759"/>
<sequence length="105" mass="11971">MVEHTTDVIPIDIHLLTVLNRVWQFEGYGYVPSRNETNGVCIMQVLGGNPHAITLILRLSKDSLYYCNGGPVVLENVYDRWFRLNVIHDVEASKLQIYVDGVLKL</sequence>
<dbReference type="GeneID" id="111316385"/>
<keyword evidence="1" id="KW-1185">Reference proteome</keyword>
<proteinExistence type="predicted"/>
<dbReference type="PANTHER" id="PTHR33681">
    <property type="entry name" value="BINDING PROTEIN, PUTATIVE, EXPRESSED-RELATED"/>
    <property type="match status" value="1"/>
</dbReference>
<accession>A0A6P6BAG4</accession>
<dbReference type="KEGG" id="dzi:111316385"/>
<gene>
    <name evidence="2" type="primary">LOC111316385</name>
</gene>
<dbReference type="Proteomes" id="UP000515121">
    <property type="component" value="Unplaced"/>
</dbReference>
<dbReference type="RefSeq" id="XP_022774085.1">
    <property type="nucleotide sequence ID" value="XM_022918350.1"/>
</dbReference>